<organism evidence="1 2">
    <name type="scientific">Smittium mucronatum</name>
    <dbReference type="NCBI Taxonomy" id="133383"/>
    <lineage>
        <taxon>Eukaryota</taxon>
        <taxon>Fungi</taxon>
        <taxon>Fungi incertae sedis</taxon>
        <taxon>Zoopagomycota</taxon>
        <taxon>Kickxellomycotina</taxon>
        <taxon>Harpellomycetes</taxon>
        <taxon>Harpellales</taxon>
        <taxon>Legeriomycetaceae</taxon>
        <taxon>Smittium</taxon>
    </lineage>
</organism>
<name>A0A1R0H971_9FUNG</name>
<reference evidence="1 2" key="1">
    <citation type="journal article" date="2016" name="Mol. Biol. Evol.">
        <title>Genome-Wide Survey of Gut Fungi (Harpellales) Reveals the First Horizontally Transferred Ubiquitin Gene from a Mosquito Host.</title>
        <authorList>
            <person name="Wang Y."/>
            <person name="White M.M."/>
            <person name="Kvist S."/>
            <person name="Moncalvo J.M."/>
        </authorList>
    </citation>
    <scope>NUCLEOTIDE SEQUENCE [LARGE SCALE GENOMIC DNA]</scope>
    <source>
        <strain evidence="1 2">ALG-7-W6</strain>
    </source>
</reference>
<sequence length="75" mass="8899">MQKNSLPTIYVSQIDPRKKRNGKLIKRFRKINKNSDPVLCPVRSYYMQMEKVAQKLCLTTKNNNELIIVNELFQK</sequence>
<dbReference type="EMBL" id="LSSL01000044">
    <property type="protein sequence ID" value="OLY85657.1"/>
    <property type="molecule type" value="Genomic_DNA"/>
</dbReference>
<evidence type="ECO:0000313" key="1">
    <source>
        <dbReference type="EMBL" id="OLY85657.1"/>
    </source>
</evidence>
<keyword evidence="2" id="KW-1185">Reference proteome</keyword>
<dbReference type="Proteomes" id="UP000187455">
    <property type="component" value="Unassembled WGS sequence"/>
</dbReference>
<proteinExistence type="predicted"/>
<accession>A0A1R0H971</accession>
<comment type="caution">
    <text evidence="1">The sequence shown here is derived from an EMBL/GenBank/DDBJ whole genome shotgun (WGS) entry which is preliminary data.</text>
</comment>
<gene>
    <name evidence="1" type="ORF">AYI68_g145</name>
</gene>
<protein>
    <submittedName>
        <fullName evidence="1">Uncharacterized protein</fullName>
    </submittedName>
</protein>
<evidence type="ECO:0000313" key="2">
    <source>
        <dbReference type="Proteomes" id="UP000187455"/>
    </source>
</evidence>
<dbReference type="AlphaFoldDB" id="A0A1R0H971"/>